<dbReference type="Gene3D" id="3.20.20.140">
    <property type="entry name" value="Metal-dependent hydrolases"/>
    <property type="match status" value="1"/>
</dbReference>
<keyword evidence="2" id="KW-1185">Reference proteome</keyword>
<dbReference type="Proteomes" id="UP001224477">
    <property type="component" value="Unassembled WGS sequence"/>
</dbReference>
<protein>
    <submittedName>
        <fullName evidence="1">Uncharacterized protein</fullName>
    </submittedName>
</protein>
<evidence type="ECO:0000313" key="2">
    <source>
        <dbReference type="Proteomes" id="UP001224477"/>
    </source>
</evidence>
<accession>A0ABU1CNT7</accession>
<reference evidence="1 2" key="1">
    <citation type="journal article" date="2023" name="Microbiol. Resour. Announc.">
        <title>Whole-genome sequence of Pseudomonas yamanorum OLsAu1 isolated from the edible ectomycorrhizal mushroom Lactarius sp. section Deliciosi.</title>
        <authorList>
            <person name="Ramirez-Mendoza R."/>
            <person name="Angeles-Argaiz R.E."/>
            <person name="Hernandez-Oaxaca D."/>
            <person name="Aguirre-Beltran L."/>
            <person name="Almaraz-Suarez J."/>
            <person name="Perez-Moreno J."/>
        </authorList>
    </citation>
    <scope>NUCLEOTIDE SEQUENCE [LARGE SCALE GENOMIC DNA]</scope>
    <source>
        <strain evidence="1 2">OLsAu1</strain>
    </source>
</reference>
<sequence length="89" mass="9222">MLTALSCINAGITSSIYNSHNACSGAHSDAAIEALQDASIRAAHAPGAPLSGTLASHQWPQDLGRLKGKYAFDPDALVSLAMMAQIDRS</sequence>
<comment type="caution">
    <text evidence="1">The sequence shown here is derived from an EMBL/GenBank/DDBJ whole genome shotgun (WGS) entry which is preliminary data.</text>
</comment>
<organism evidence="1 2">
    <name type="scientific">Pseudomonas yamanorum</name>
    <dbReference type="NCBI Taxonomy" id="515393"/>
    <lineage>
        <taxon>Bacteria</taxon>
        <taxon>Pseudomonadati</taxon>
        <taxon>Pseudomonadota</taxon>
        <taxon>Gammaproteobacteria</taxon>
        <taxon>Pseudomonadales</taxon>
        <taxon>Pseudomonadaceae</taxon>
        <taxon>Pseudomonas</taxon>
    </lineage>
</organism>
<gene>
    <name evidence="1" type="ORF">RCO22_08265</name>
</gene>
<proteinExistence type="predicted"/>
<dbReference type="RefSeq" id="WP_309254680.1">
    <property type="nucleotide sequence ID" value="NZ_JAVGXC010000006.1"/>
</dbReference>
<evidence type="ECO:0000313" key="1">
    <source>
        <dbReference type="EMBL" id="MDR0188932.1"/>
    </source>
</evidence>
<name>A0ABU1CNT7_9PSED</name>
<dbReference type="EMBL" id="JAVGXC010000006">
    <property type="protein sequence ID" value="MDR0188932.1"/>
    <property type="molecule type" value="Genomic_DNA"/>
</dbReference>